<dbReference type="PANTHER" id="PTHR12969">
    <property type="entry name" value="NGD5/OSM-6/IFT52"/>
    <property type="match status" value="1"/>
</dbReference>
<evidence type="ECO:0000259" key="3">
    <source>
        <dbReference type="Pfam" id="PF23355"/>
    </source>
</evidence>
<reference evidence="4 5" key="1">
    <citation type="submission" date="2024-11" db="EMBL/GenBank/DDBJ databases">
        <title>Adaptive evolution of stress response genes in parasites aligns with host niche diversity.</title>
        <authorList>
            <person name="Hahn C."/>
            <person name="Resl P."/>
        </authorList>
    </citation>
    <scope>NUCLEOTIDE SEQUENCE [LARGE SCALE GENOMIC DNA]</scope>
    <source>
        <strain evidence="4">EGGRZ-B1_66</strain>
        <tissue evidence="4">Body</tissue>
    </source>
</reference>
<accession>A0ABD2Q9P4</accession>
<dbReference type="Pfam" id="PF23352">
    <property type="entry name" value="IFT52_central"/>
    <property type="match status" value="1"/>
</dbReference>
<evidence type="ECO:0000313" key="4">
    <source>
        <dbReference type="EMBL" id="KAL3316265.1"/>
    </source>
</evidence>
<dbReference type="InterPro" id="IPR055458">
    <property type="entry name" value="IFT52_GIFT"/>
</dbReference>
<sequence>MFTDKYIGKEENAKIFHILLEFLTESSSVQLDDIDAVDPDMDEYIQVPNIPLLAESIKCCLQESEEVPNNVTGLFDNSLFKLDTSLVIGALDAYKKLRVKHEPLSLIPPQLETTLPPLELCVLPPDFRDLNAPALELFDLDEQFCTTKSKLAQVTNKCNENDLEYYVRECGDVLGIIEKLPPTKVCGKAIMEMIVKELCRFKSCNDEQGQSGAW</sequence>
<comment type="caution">
    <text evidence="4">The sequence shown here is derived from an EMBL/GenBank/DDBJ whole genome shotgun (WGS) entry which is preliminary data.</text>
</comment>
<dbReference type="CDD" id="cd23683">
    <property type="entry name" value="IFT52_CTD"/>
    <property type="match status" value="1"/>
</dbReference>
<dbReference type="Proteomes" id="UP001626550">
    <property type="component" value="Unassembled WGS sequence"/>
</dbReference>
<dbReference type="InterPro" id="IPR048643">
    <property type="entry name" value="Itf52_C"/>
</dbReference>
<dbReference type="Pfam" id="PF23355">
    <property type="entry name" value="IFT52_GIFT"/>
    <property type="match status" value="1"/>
</dbReference>
<dbReference type="InterPro" id="IPR039975">
    <property type="entry name" value="IFT52"/>
</dbReference>
<evidence type="ECO:0000313" key="5">
    <source>
        <dbReference type="Proteomes" id="UP001626550"/>
    </source>
</evidence>
<organism evidence="4 5">
    <name type="scientific">Cichlidogyrus casuarinus</name>
    <dbReference type="NCBI Taxonomy" id="1844966"/>
    <lineage>
        <taxon>Eukaryota</taxon>
        <taxon>Metazoa</taxon>
        <taxon>Spiralia</taxon>
        <taxon>Lophotrochozoa</taxon>
        <taxon>Platyhelminthes</taxon>
        <taxon>Monogenea</taxon>
        <taxon>Monopisthocotylea</taxon>
        <taxon>Dactylogyridea</taxon>
        <taxon>Ancyrocephalidae</taxon>
        <taxon>Cichlidogyrus</taxon>
    </lineage>
</organism>
<dbReference type="InterPro" id="IPR055460">
    <property type="entry name" value="IFT52_central"/>
</dbReference>
<dbReference type="Gene3D" id="6.10.250.2800">
    <property type="match status" value="1"/>
</dbReference>
<protein>
    <submittedName>
        <fullName evidence="4">Intraflagellar transport protein 52</fullName>
    </submittedName>
</protein>
<dbReference type="PANTHER" id="PTHR12969:SF7">
    <property type="entry name" value="INTRAFLAGELLAR TRANSPORT PROTEIN 52 HOMOLOG"/>
    <property type="match status" value="1"/>
</dbReference>
<name>A0ABD2Q9P4_9PLAT</name>
<evidence type="ECO:0000259" key="2">
    <source>
        <dbReference type="Pfam" id="PF23352"/>
    </source>
</evidence>
<feature type="domain" description="IFT52 central" evidence="2">
    <location>
        <begin position="53"/>
        <end position="133"/>
    </location>
</feature>
<dbReference type="EMBL" id="JBJKFK010000571">
    <property type="protein sequence ID" value="KAL3316265.1"/>
    <property type="molecule type" value="Genomic_DNA"/>
</dbReference>
<evidence type="ECO:0000259" key="1">
    <source>
        <dbReference type="Pfam" id="PF21178"/>
    </source>
</evidence>
<keyword evidence="5" id="KW-1185">Reference proteome</keyword>
<feature type="domain" description="IFT52 GIFT" evidence="3">
    <location>
        <begin position="1"/>
        <end position="36"/>
    </location>
</feature>
<dbReference type="AlphaFoldDB" id="A0ABD2Q9P4"/>
<gene>
    <name evidence="4" type="primary">IFT52</name>
    <name evidence="4" type="ORF">Ciccas_005091</name>
</gene>
<proteinExistence type="predicted"/>
<dbReference type="Pfam" id="PF21178">
    <property type="entry name" value="Itf52_C"/>
    <property type="match status" value="1"/>
</dbReference>
<feature type="domain" description="Intraflagellar transport protein 52 C-terminal" evidence="1">
    <location>
        <begin position="144"/>
        <end position="194"/>
    </location>
</feature>